<dbReference type="GO" id="GO:0015344">
    <property type="term" value="F:siderophore uptake transmembrane transporter activity"/>
    <property type="evidence" value="ECO:0007669"/>
    <property type="project" value="TreeGrafter"/>
</dbReference>
<dbReference type="Gene3D" id="2.170.130.10">
    <property type="entry name" value="TonB-dependent receptor, plug domain"/>
    <property type="match status" value="1"/>
</dbReference>
<dbReference type="Gene3D" id="2.40.170.20">
    <property type="entry name" value="TonB-dependent receptor, beta-barrel domain"/>
    <property type="match status" value="1"/>
</dbReference>
<keyword evidence="6 8" id="KW-0472">Membrane</keyword>
<feature type="domain" description="TonB-dependent receptor plug" evidence="12">
    <location>
        <begin position="56"/>
        <end position="157"/>
    </location>
</feature>
<dbReference type="RefSeq" id="WP_070982865.1">
    <property type="nucleotide sequence ID" value="NZ_MKJU01000004.1"/>
</dbReference>
<comment type="subcellular location">
    <subcellularLocation>
        <location evidence="1 8">Cell outer membrane</location>
        <topology evidence="1 8">Multi-pass membrane protein</topology>
    </subcellularLocation>
</comment>
<dbReference type="GO" id="GO:0009279">
    <property type="term" value="C:cell outer membrane"/>
    <property type="evidence" value="ECO:0007669"/>
    <property type="project" value="UniProtKB-SubCell"/>
</dbReference>
<dbReference type="InterPro" id="IPR036942">
    <property type="entry name" value="Beta-barrel_TonB_sf"/>
</dbReference>
<feature type="domain" description="TonB-dependent receptor-like beta-barrel" evidence="11">
    <location>
        <begin position="352"/>
        <end position="777"/>
    </location>
</feature>
<evidence type="ECO:0000256" key="5">
    <source>
        <dbReference type="ARBA" id="ARBA00023077"/>
    </source>
</evidence>
<dbReference type="InterPro" id="IPR039426">
    <property type="entry name" value="TonB-dep_rcpt-like"/>
</dbReference>
<reference evidence="13 14" key="1">
    <citation type="submission" date="2016-09" db="EMBL/GenBank/DDBJ databases">
        <title>Pseudoalteromonas amylolytica sp. nov., isolated from the surface seawater.</title>
        <authorList>
            <person name="Wu Y.-H."/>
            <person name="Cheng H."/>
            <person name="Jin X.-B."/>
            <person name="Wang C.-S."/>
            <person name="Xu X.-W."/>
        </authorList>
    </citation>
    <scope>NUCLEOTIDE SEQUENCE [LARGE SCALE GENOMIC DNA]</scope>
    <source>
        <strain evidence="13 14">JW1</strain>
    </source>
</reference>
<keyword evidence="13" id="KW-0675">Receptor</keyword>
<evidence type="ECO:0000313" key="14">
    <source>
        <dbReference type="Proteomes" id="UP000179786"/>
    </source>
</evidence>
<gene>
    <name evidence="13" type="ORF">BET10_02325</name>
</gene>
<evidence type="ECO:0000256" key="2">
    <source>
        <dbReference type="ARBA" id="ARBA00022448"/>
    </source>
</evidence>
<evidence type="ECO:0000259" key="11">
    <source>
        <dbReference type="Pfam" id="PF00593"/>
    </source>
</evidence>
<dbReference type="InterPro" id="IPR000531">
    <property type="entry name" value="Beta-barrel_TonB"/>
</dbReference>
<evidence type="ECO:0000256" key="1">
    <source>
        <dbReference type="ARBA" id="ARBA00004571"/>
    </source>
</evidence>
<dbReference type="OrthoDB" id="127311at2"/>
<keyword evidence="7 8" id="KW-0998">Cell outer membrane</keyword>
<dbReference type="STRING" id="1859457.BET10_02325"/>
<evidence type="ECO:0000256" key="7">
    <source>
        <dbReference type="ARBA" id="ARBA00023237"/>
    </source>
</evidence>
<dbReference type="PANTHER" id="PTHR32552">
    <property type="entry name" value="FERRICHROME IRON RECEPTOR-RELATED"/>
    <property type="match status" value="1"/>
</dbReference>
<dbReference type="Proteomes" id="UP000179786">
    <property type="component" value="Unassembled WGS sequence"/>
</dbReference>
<dbReference type="AlphaFoldDB" id="A0A1S1N1J3"/>
<keyword evidence="10" id="KW-0732">Signal</keyword>
<evidence type="ECO:0000256" key="8">
    <source>
        <dbReference type="PROSITE-ProRule" id="PRU01360"/>
    </source>
</evidence>
<feature type="chain" id="PRO_5010352746" evidence="10">
    <location>
        <begin position="22"/>
        <end position="807"/>
    </location>
</feature>
<protein>
    <submittedName>
        <fullName evidence="13">TonB-dependent receptor</fullName>
    </submittedName>
</protein>
<dbReference type="EMBL" id="MKJU01000004">
    <property type="protein sequence ID" value="OHU93160.1"/>
    <property type="molecule type" value="Genomic_DNA"/>
</dbReference>
<feature type="signal peptide" evidence="10">
    <location>
        <begin position="1"/>
        <end position="21"/>
    </location>
</feature>
<keyword evidence="5 9" id="KW-0798">TonB box</keyword>
<dbReference type="InterPro" id="IPR012910">
    <property type="entry name" value="Plug_dom"/>
</dbReference>
<evidence type="ECO:0000256" key="3">
    <source>
        <dbReference type="ARBA" id="ARBA00022452"/>
    </source>
</evidence>
<dbReference type="InterPro" id="IPR037066">
    <property type="entry name" value="Plug_dom_sf"/>
</dbReference>
<evidence type="ECO:0000313" key="13">
    <source>
        <dbReference type="EMBL" id="OHU93160.1"/>
    </source>
</evidence>
<evidence type="ECO:0000256" key="4">
    <source>
        <dbReference type="ARBA" id="ARBA00022692"/>
    </source>
</evidence>
<accession>A0A1S1N1J3</accession>
<dbReference type="Pfam" id="PF00593">
    <property type="entry name" value="TonB_dep_Rec_b-barrel"/>
    <property type="match status" value="1"/>
</dbReference>
<dbReference type="PROSITE" id="PS52016">
    <property type="entry name" value="TONB_DEPENDENT_REC_3"/>
    <property type="match status" value="1"/>
</dbReference>
<dbReference type="SUPFAM" id="SSF56935">
    <property type="entry name" value="Porins"/>
    <property type="match status" value="1"/>
</dbReference>
<keyword evidence="3 8" id="KW-1134">Transmembrane beta strand</keyword>
<proteinExistence type="inferred from homology"/>
<sequence>MQTFNLSLVTLACLVATTAQANEQSHDPSVERISVYGKQNDVVMNSGLATKSNMSLMATPAAVVVIDEAMIKAQGVNNLQNLVRNISGVTQAGNNYGIGDNLVVRGLGANYTYDGMYGGAGLGNTFNPTRSLTNVESVEVLKGPATGLYGMGSAGGVINLIEKKPQFEQHNTMHIELGQWQSYAMGLDSTNAITDQLAYRFVAKHERSEGFRDLNNDRDEAYLSFRYLVDDNQDLTLATAYIKDSIAVDSIGHPIRIYNAESVGNKSAAQATWQDLINDPNGEGIQLTDEQRQRLATSLADNDGLTPYSFGHAGLISPMASDNQGEELRVKLTHTLYLTDNLFLNQQLQYRDYDTGFARQTGAYNYVYWDRRGTINADPRAPLVLDGQLYPFAARRQEYRKVSADERSWQYFADLRYDFNLADINQELLVNANYEDRDIRFKQYSIYDADKVIKNKQGDVIYRGTLPYIFDIRSPNWAQGRFEDYDPLNTANYNKTVSAWGTGVQHVAYFDNGFTTRVGVAFNEIKQSYEHFGVDARYRASAAQPTPEQNTADMGATYNLGVTYMPTDNLSVFINHAKGRTAYGILDSVSGTEQDRDDSESLSNDIGLRFKAFDDQLLASVVIFESARTNLQYNNPEYDEAVSAADVPRYFYDGKEQTKGVELDLNAHLNDNWKLNVNAIYQDARDKTNPNNETTYNSRQKGVPYISAGTWLSYAHHWAALAHPIELSLGANYVDKRSTHSTSFGIPDGYVPSYTVFDSALSYVTDSWTLQLNLNNLFNKKYYSKAMFLGGMPGEERNVKLSFSMSL</sequence>
<comment type="caution">
    <text evidence="13">The sequence shown here is derived from an EMBL/GenBank/DDBJ whole genome shotgun (WGS) entry which is preliminary data.</text>
</comment>
<evidence type="ECO:0000256" key="10">
    <source>
        <dbReference type="SAM" id="SignalP"/>
    </source>
</evidence>
<evidence type="ECO:0000256" key="6">
    <source>
        <dbReference type="ARBA" id="ARBA00023136"/>
    </source>
</evidence>
<keyword evidence="2 8" id="KW-0813">Transport</keyword>
<comment type="similarity">
    <text evidence="8 9">Belongs to the TonB-dependent receptor family.</text>
</comment>
<keyword evidence="14" id="KW-1185">Reference proteome</keyword>
<evidence type="ECO:0000256" key="9">
    <source>
        <dbReference type="RuleBase" id="RU003357"/>
    </source>
</evidence>
<keyword evidence="4 8" id="KW-0812">Transmembrane</keyword>
<evidence type="ECO:0000259" key="12">
    <source>
        <dbReference type="Pfam" id="PF07715"/>
    </source>
</evidence>
<dbReference type="Pfam" id="PF07715">
    <property type="entry name" value="Plug"/>
    <property type="match status" value="1"/>
</dbReference>
<organism evidence="13 14">
    <name type="scientific">Pseudoalteromonas amylolytica</name>
    <dbReference type="NCBI Taxonomy" id="1859457"/>
    <lineage>
        <taxon>Bacteria</taxon>
        <taxon>Pseudomonadati</taxon>
        <taxon>Pseudomonadota</taxon>
        <taxon>Gammaproteobacteria</taxon>
        <taxon>Alteromonadales</taxon>
        <taxon>Pseudoalteromonadaceae</taxon>
        <taxon>Pseudoalteromonas</taxon>
    </lineage>
</organism>
<dbReference type="PANTHER" id="PTHR32552:SF90">
    <property type="entry name" value="METAL-PSEUDOPALINE RECEPTOR CNTO"/>
    <property type="match status" value="1"/>
</dbReference>
<name>A0A1S1N1J3_9GAMM</name>